<sequence>MAAAKEAQARIKINKLLEAAGWRFLDEGKRKANIALEPNVKLDQTQIDDLGENFESTKNGFVDFLLLDDKGFPLVVLEAKSEGKSPLVGKEQARKYAKSLNCRFVILSNGNLHYFWDLQQGNPHIITAYPTPDSLKSYQKFEPDQGRLIVEPVGRDYIVQTQMPGYEKEAGWLSADERTTFIAKNKLRFLRDYQKKALNAIQDAVADGQTRFLFEMATGTGKTLTSAAVIKLFLRTGNARRVLFLVDRLELEEQAAKAFQEYLRNDYSAVIYKERKDDWRKAEIVVTTVQSLLFNNKYKRLFSPTDFDLVISDEAHRSIGGNARAVFEYFVGYKLGLTATPRDYLKNFDASKPSTRDPREQERRLLLDTYRTFGCESSQPTFRYSLLDGVKDGFLINPVVVDARTDITTRLLSEQGYAVIAPISEEGKQDQSFVSKDFEKKFFSEATNRVFCETLIKNGLRDPVTNEFGKGLVFAVSQNHAAKLSQLLNEIADRLWPGKYQSDFAVQVTSSVTDAQQYTINFTNNKLLGSANFNELYKTSKTRICVTVGMMTTGYDCPDILNLALVRPVYSPSDFVQIKGRGTRKHDFLEQLFDDDLKPLIAETEKKRFKFFDFFANCEYFEEKFDYDEVLKLPPRKVEGTEGGETPLPPSGLYEHTGGDVIHQVAEQPIGYEGMKIDRMFFEKFEDQVKADVILQHQVESEQWEQAIDYVVAHLFDKPNEYFNLDKLRRAAAVDRRLSLKEILQKIFGLIPYFKSKDELLEDEFQEFLLANQSRLSEDQGTAVLAMKYFFKAYASDAVLRAIIDDKRFTELNVNPAFGIGDLKAVPLEWRDGIPEYVKDYVPLNQFM</sequence>
<accession>A0A7W2JPK3</accession>
<dbReference type="Pfam" id="PF13588">
    <property type="entry name" value="HSDR_N_2"/>
    <property type="match status" value="1"/>
</dbReference>
<dbReference type="CDD" id="cd18032">
    <property type="entry name" value="DEXHc_RE_I_III_res"/>
    <property type="match status" value="1"/>
</dbReference>
<protein>
    <submittedName>
        <fullName evidence="2">DEAD/DEAH box helicase family protein</fullName>
    </submittedName>
</protein>
<reference evidence="2 3" key="1">
    <citation type="submission" date="2020-07" db="EMBL/GenBank/DDBJ databases">
        <title>Diversity of carbapenemase encoding genes among Pseudomonas putida group clinical isolates in a tertiary Brazilian hospital.</title>
        <authorList>
            <person name="Alberto-Lei F."/>
            <person name="Nodari C.S."/>
            <person name="Streling A.P."/>
            <person name="Paulino J.T."/>
            <person name="Bessa-Neto F.O."/>
            <person name="Cayo R."/>
            <person name="Gales A.C."/>
        </authorList>
    </citation>
    <scope>NUCLEOTIDE SEQUENCE [LARGE SCALE GENOMIC DNA]</scope>
    <source>
        <strain evidence="2 3">14535</strain>
    </source>
</reference>
<evidence type="ECO:0000313" key="2">
    <source>
        <dbReference type="EMBL" id="MBA6062843.1"/>
    </source>
</evidence>
<evidence type="ECO:0000313" key="3">
    <source>
        <dbReference type="Proteomes" id="UP000556620"/>
    </source>
</evidence>
<dbReference type="AlphaFoldDB" id="A0A7W2JPK3"/>
<dbReference type="GO" id="GO:0003677">
    <property type="term" value="F:DNA binding"/>
    <property type="evidence" value="ECO:0007669"/>
    <property type="project" value="InterPro"/>
</dbReference>
<dbReference type="InterPro" id="IPR027417">
    <property type="entry name" value="P-loop_NTPase"/>
</dbReference>
<dbReference type="GO" id="GO:0005829">
    <property type="term" value="C:cytosol"/>
    <property type="evidence" value="ECO:0007669"/>
    <property type="project" value="TreeGrafter"/>
</dbReference>
<dbReference type="PROSITE" id="PS51192">
    <property type="entry name" value="HELICASE_ATP_BIND_1"/>
    <property type="match status" value="1"/>
</dbReference>
<dbReference type="PANTHER" id="PTHR47396">
    <property type="entry name" value="TYPE I RESTRICTION ENZYME ECOKI R PROTEIN"/>
    <property type="match status" value="1"/>
</dbReference>
<keyword evidence="2" id="KW-0067">ATP-binding</keyword>
<dbReference type="InterPro" id="IPR014001">
    <property type="entry name" value="Helicase_ATP-bd"/>
</dbReference>
<name>A0A7W2JPK3_9PSED</name>
<dbReference type="PANTHER" id="PTHR47396:SF1">
    <property type="entry name" value="ATP-DEPENDENT HELICASE IRC3-RELATED"/>
    <property type="match status" value="1"/>
</dbReference>
<keyword evidence="2" id="KW-0547">Nucleotide-binding</keyword>
<dbReference type="GO" id="GO:0005524">
    <property type="term" value="F:ATP binding"/>
    <property type="evidence" value="ECO:0007669"/>
    <property type="project" value="InterPro"/>
</dbReference>
<dbReference type="SUPFAM" id="SSF52540">
    <property type="entry name" value="P-loop containing nucleoside triphosphate hydrolases"/>
    <property type="match status" value="2"/>
</dbReference>
<dbReference type="EMBL" id="JACGCU010000095">
    <property type="protein sequence ID" value="MBA6062843.1"/>
    <property type="molecule type" value="Genomic_DNA"/>
</dbReference>
<dbReference type="SMART" id="SM00487">
    <property type="entry name" value="DEXDc"/>
    <property type="match status" value="1"/>
</dbReference>
<proteinExistence type="predicted"/>
<gene>
    <name evidence="2" type="ORF">H4C44_27200</name>
</gene>
<dbReference type="GO" id="GO:0004386">
    <property type="term" value="F:helicase activity"/>
    <property type="evidence" value="ECO:0007669"/>
    <property type="project" value="UniProtKB-KW"/>
</dbReference>
<dbReference type="Pfam" id="PF04851">
    <property type="entry name" value="ResIII"/>
    <property type="match status" value="1"/>
</dbReference>
<dbReference type="Gene3D" id="3.90.1570.30">
    <property type="match status" value="1"/>
</dbReference>
<comment type="caution">
    <text evidence="2">The sequence shown here is derived from an EMBL/GenBank/DDBJ whole genome shotgun (WGS) entry which is preliminary data.</text>
</comment>
<organism evidence="2 3">
    <name type="scientific">Pseudomonas juntendi</name>
    <dbReference type="NCBI Taxonomy" id="2666183"/>
    <lineage>
        <taxon>Bacteria</taxon>
        <taxon>Pseudomonadati</taxon>
        <taxon>Pseudomonadota</taxon>
        <taxon>Gammaproteobacteria</taxon>
        <taxon>Pseudomonadales</taxon>
        <taxon>Pseudomonadaceae</taxon>
        <taxon>Pseudomonas</taxon>
    </lineage>
</organism>
<keyword evidence="2" id="KW-0378">Hydrolase</keyword>
<evidence type="ECO:0000259" key="1">
    <source>
        <dbReference type="PROSITE" id="PS51192"/>
    </source>
</evidence>
<dbReference type="GO" id="GO:0016787">
    <property type="term" value="F:hydrolase activity"/>
    <property type="evidence" value="ECO:0007669"/>
    <property type="project" value="InterPro"/>
</dbReference>
<dbReference type="Gene3D" id="3.40.50.300">
    <property type="entry name" value="P-loop containing nucleotide triphosphate hydrolases"/>
    <property type="match status" value="2"/>
</dbReference>
<feature type="domain" description="Helicase ATP-binding" evidence="1">
    <location>
        <begin position="203"/>
        <end position="359"/>
    </location>
</feature>
<dbReference type="InterPro" id="IPR050742">
    <property type="entry name" value="Helicase_Restrict-Modif_Enz"/>
</dbReference>
<dbReference type="InterPro" id="IPR029464">
    <property type="entry name" value="HSDR_N"/>
</dbReference>
<dbReference type="InterPro" id="IPR006935">
    <property type="entry name" value="Helicase/UvrB_N"/>
</dbReference>
<keyword evidence="2" id="KW-0347">Helicase</keyword>
<dbReference type="Proteomes" id="UP000556620">
    <property type="component" value="Unassembled WGS sequence"/>
</dbReference>